<organism evidence="3 4">
    <name type="scientific">Schizopora paradoxa</name>
    <dbReference type="NCBI Taxonomy" id="27342"/>
    <lineage>
        <taxon>Eukaryota</taxon>
        <taxon>Fungi</taxon>
        <taxon>Dikarya</taxon>
        <taxon>Basidiomycota</taxon>
        <taxon>Agaricomycotina</taxon>
        <taxon>Agaricomycetes</taxon>
        <taxon>Hymenochaetales</taxon>
        <taxon>Schizoporaceae</taxon>
        <taxon>Schizopora</taxon>
    </lineage>
</organism>
<feature type="compositionally biased region" description="Basic and acidic residues" evidence="1">
    <location>
        <begin position="38"/>
        <end position="50"/>
    </location>
</feature>
<reference evidence="3 4" key="1">
    <citation type="submission" date="2015-04" db="EMBL/GenBank/DDBJ databases">
        <title>Complete genome sequence of Schizopora paradoxa KUC8140, a cosmopolitan wood degrader in East Asia.</title>
        <authorList>
            <consortium name="DOE Joint Genome Institute"/>
            <person name="Min B."/>
            <person name="Park H."/>
            <person name="Jang Y."/>
            <person name="Kim J.-J."/>
            <person name="Kim K.H."/>
            <person name="Pangilinan J."/>
            <person name="Lipzen A."/>
            <person name="Riley R."/>
            <person name="Grigoriev I.V."/>
            <person name="Spatafora J.W."/>
            <person name="Choi I.-G."/>
        </authorList>
    </citation>
    <scope>NUCLEOTIDE SEQUENCE [LARGE SCALE GENOMIC DNA]</scope>
    <source>
        <strain evidence="3 4">KUC8140</strain>
    </source>
</reference>
<dbReference type="InterPro" id="IPR005123">
    <property type="entry name" value="Oxoglu/Fe-dep_dioxygenase_dom"/>
</dbReference>
<dbReference type="PANTHER" id="PTHR33099">
    <property type="entry name" value="FE2OG DIOXYGENASE DOMAIN-CONTAINING PROTEIN"/>
    <property type="match status" value="1"/>
</dbReference>
<evidence type="ECO:0000313" key="3">
    <source>
        <dbReference type="EMBL" id="KLO18809.1"/>
    </source>
</evidence>
<feature type="compositionally biased region" description="Acidic residues" evidence="1">
    <location>
        <begin position="120"/>
        <end position="156"/>
    </location>
</feature>
<accession>A0A0H2S4A6</accession>
<dbReference type="InParanoid" id="A0A0H2S4A6"/>
<evidence type="ECO:0000313" key="4">
    <source>
        <dbReference type="Proteomes" id="UP000053477"/>
    </source>
</evidence>
<sequence>MDGIIEGDESAVQKLTAQQNDSEPDPPTGDATPSLSESKSKDNEEHERALQDGIQSSVDVAGSCHALEDSNGLQEELSATSPPPKDDHNANVNDTGIVTETATKGVFEETSEVSEVQMEGGDETEDNEDNEDEHDESADDEDDEDESASSDEEELPVVENPSQDIRNDLIAALEDNEDTAGTFFSAHSFSVNEAPNPLIHIEGFGVLGLPLSAPEAKRVISTSVTQQAPFGMGERTVIDKAVRDTWEIDGSKIHFGNPRWNTWLADVVVPHICGNLGVNVASTAPRAELYKLLLYETGSHTEKAPGMFATIVVVLPSEFSGGSLHLSHAGKTETIDIAANSLFATHALAWYTDVYHSVYPVTSGYRLALSYNLVHSKSFKPSLNLLTEKTATLRHILLSWKQAKEGRVASQKNVPDQLCYLLNHEYSQVNLLASALKGKDASIVAQFKPIAEELGFGLFVANIVLHKSGPGDDCGGGYHRDYYDDSDDDEGDDDDVDFVEVEEQTLSISNIVDLDGMPMQEEDVSVDMEDMIPGPFGEDEEPDEKEYEGYMGNWAGTLEHWYHRSVLIFCPDKDLFDVGNITDYACKTLASCTSSKPTRKEKKLANRLIVNCTSGMVPKEALMRAIGILTSAAVKWENIDLWTKAVSACPPDLKLQSVGIDGFARAYIAFGFIPLEKHLEAAIQGDTSNARRFSIVQGLSRLGTDDKNEALVNWCTFQQENILGSLRQATEQEVGLLVNLVKQRGLEFLRKSVLPQLTEAKSGISFWIAFLQKLKQDEIVDPQAPNPNEVAEIITSQVSTIMAAASTFPTKLIKAKVVYQKDRKEPYLDKWLRYITLCVTLGRSNMCSAYFGRMAVEYNKATQETKDWIADFFITSAIIKLGAEVSKFPPDSLGIFAEFFKFALDVYVNRTVIQGRGTLAIPTLLIAAQHAGGAEVLKAKLGPMYAQLAQKKPNEAQQMLSSIASKKSEVAPDHPDALVYQAIIDGLLKAIIALTDFEAKQPAVHRPSGYGYGYGYGGYGATTASTTVESAGFKLIKLCNSTGCQAHIPLILDRMLMPKASSDIRKQIEYGLVPLVPQLKTYLTSIGQAITNEPYASFAAKTIKGYVKNVLGPKPKETVATAQLKTVGCNACDACREMRRLFLSETKVFSMARNQNVRKHMERELEKTRAWGVTWTTIRSGSPQKLQITKPDSLVAPINWLKKQVEGLSLAESVGDEKALQTILGAHFATVAGVLGMKVTIQPAAPAHRQQTTASNAPRPAAGPSHPTAIIPATKKRPSTGGDQPPKRTKLDDDSLKLETDAYHKLFTILAPPPQASKKNTWGMQRNAERTRDGFRHHAVLGGKQTVIANGKPLFQHRRPTRIADLLIDAQPPSVRNAVDSVTGISTIAGLPDRKPASNELRSGESIATDATSYWKVETGRPGGTEDDDNDMDDEDEGNDGDTCSSDEEETPLVVNPPKNLRDELISALKDYHKTTGSFFSSRSFSAGDAPNPMIWIEDFGNLGLPLSISEARRLIGSNVVQQAPFGMGERTVVDKTVRDTWEVDGSKVRFCNSTWITWMNQVVVPHICKDLGVNRSSTLPGAELYKLLLYETGSHFLPHQDTAKSPGMFATIVVVLPSEFSGGSLHLSHAGETKTIDISTNSLMMTHALAWYTDVFHSVLPVQSGHRLALSFNLVHSRSVKPSLQIFAEKTARLKHILLSWKQASEGRITLDEKPPDKLCYVLDHEYSHFDFIEGERKGKDASLVAQLESIAMHLDFGIYIANIELYKQGPADDYRRKRKRYRAYEESEDEEDTDVGFAQVFEQKLEISNIVDLYGTSKAASKVSVKMSEIVPESFGTGEPDESEYDGYMGNGAGSLEHWYRSSVLLFTPDNDFFGVGDVVEHALASLPNVDSSRPSRKERKLVAILQESLSNGRTDTSRVQHIVPLLMGVAFKWSDLRIWTRAISACPTNLKLESVGSQGFVKACSVFGFESIKQHLQSALAEDDSNFHRFTIVEELSKLGISKADEALKQWCRSQREMRLI</sequence>
<dbReference type="OrthoDB" id="3269573at2759"/>
<feature type="compositionally biased region" description="Basic and acidic residues" evidence="1">
    <location>
        <begin position="1285"/>
        <end position="1295"/>
    </location>
</feature>
<dbReference type="Proteomes" id="UP000053477">
    <property type="component" value="Unassembled WGS sequence"/>
</dbReference>
<feature type="compositionally biased region" description="Polar residues" evidence="1">
    <location>
        <begin position="90"/>
        <end position="102"/>
    </location>
</feature>
<feature type="region of interest" description="Disordered" evidence="1">
    <location>
        <begin position="1"/>
        <end position="163"/>
    </location>
</feature>
<name>A0A0H2S4A6_9AGAM</name>
<evidence type="ECO:0000259" key="2">
    <source>
        <dbReference type="PROSITE" id="PS51471"/>
    </source>
</evidence>
<dbReference type="PANTHER" id="PTHR33099:SF7">
    <property type="entry name" value="MYND-TYPE DOMAIN-CONTAINING PROTEIN"/>
    <property type="match status" value="1"/>
</dbReference>
<gene>
    <name evidence="3" type="ORF">SCHPADRAFT_885906</name>
</gene>
<dbReference type="Pfam" id="PF13640">
    <property type="entry name" value="2OG-FeII_Oxy_3"/>
    <property type="match status" value="1"/>
</dbReference>
<feature type="region of interest" description="Disordered" evidence="1">
    <location>
        <begin position="1389"/>
        <end position="1456"/>
    </location>
</feature>
<dbReference type="InterPro" id="IPR044862">
    <property type="entry name" value="Pro_4_hyd_alph_FE2OG_OXY"/>
</dbReference>
<dbReference type="PROSITE" id="PS51471">
    <property type="entry name" value="FE2OG_OXY"/>
    <property type="match status" value="1"/>
</dbReference>
<evidence type="ECO:0000256" key="1">
    <source>
        <dbReference type="SAM" id="MobiDB-lite"/>
    </source>
</evidence>
<feature type="region of interest" description="Disordered" evidence="1">
    <location>
        <begin position="1245"/>
        <end position="1295"/>
    </location>
</feature>
<feature type="domain" description="Fe2OG dioxygenase" evidence="2">
    <location>
        <begin position="1582"/>
        <end position="1678"/>
    </location>
</feature>
<feature type="compositionally biased region" description="Polar residues" evidence="1">
    <location>
        <begin position="71"/>
        <end position="80"/>
    </location>
</feature>
<protein>
    <recommendedName>
        <fullName evidence="2">Fe2OG dioxygenase domain-containing protein</fullName>
    </recommendedName>
</protein>
<keyword evidence="4" id="KW-1185">Reference proteome</keyword>
<dbReference type="EMBL" id="KQ085891">
    <property type="protein sequence ID" value="KLO18809.1"/>
    <property type="molecule type" value="Genomic_DNA"/>
</dbReference>
<proteinExistence type="predicted"/>
<dbReference type="Gene3D" id="2.60.120.620">
    <property type="entry name" value="q2cbj1_9rhob like domain"/>
    <property type="match status" value="2"/>
</dbReference>
<feature type="compositionally biased region" description="Acidic residues" evidence="1">
    <location>
        <begin position="1425"/>
        <end position="1451"/>
    </location>
</feature>